<dbReference type="RefSeq" id="XP_009175078.1">
    <property type="nucleotide sequence ID" value="XM_009176814.1"/>
</dbReference>
<feature type="compositionally biased region" description="Basic and acidic residues" evidence="1">
    <location>
        <begin position="93"/>
        <end position="104"/>
    </location>
</feature>
<dbReference type="EMBL" id="KL596987">
    <property type="protein sequence ID" value="KER21189.1"/>
    <property type="molecule type" value="Genomic_DNA"/>
</dbReference>
<keyword evidence="3" id="KW-1185">Reference proteome</keyword>
<organism evidence="2 3">
    <name type="scientific">Opisthorchis viverrini</name>
    <name type="common">Southeast Asian liver fluke</name>
    <dbReference type="NCBI Taxonomy" id="6198"/>
    <lineage>
        <taxon>Eukaryota</taxon>
        <taxon>Metazoa</taxon>
        <taxon>Spiralia</taxon>
        <taxon>Lophotrochozoa</taxon>
        <taxon>Platyhelminthes</taxon>
        <taxon>Trematoda</taxon>
        <taxon>Digenea</taxon>
        <taxon>Opisthorchiida</taxon>
        <taxon>Opisthorchiata</taxon>
        <taxon>Opisthorchiidae</taxon>
        <taxon>Opisthorchis</taxon>
    </lineage>
</organism>
<evidence type="ECO:0000313" key="2">
    <source>
        <dbReference type="EMBL" id="KER21189.1"/>
    </source>
</evidence>
<evidence type="ECO:0000256" key="1">
    <source>
        <dbReference type="SAM" id="MobiDB-lite"/>
    </source>
</evidence>
<sequence length="104" mass="11806">MMKPDVFVESLWHGRKPAASQKIEYIKKQLTIEENVGSSGSVDGGRWLVRWWLCTTTNPPLHTPTLHNNALMMSPGLVMKRLQSNCPAQRTSQRPDEKMFTGPK</sequence>
<dbReference type="Proteomes" id="UP000054324">
    <property type="component" value="Unassembled WGS sequence"/>
</dbReference>
<protein>
    <submittedName>
        <fullName evidence="2">Uncharacterized protein</fullName>
    </submittedName>
</protein>
<feature type="region of interest" description="Disordered" evidence="1">
    <location>
        <begin position="85"/>
        <end position="104"/>
    </location>
</feature>
<proteinExistence type="predicted"/>
<dbReference type="GeneID" id="20329319"/>
<dbReference type="AlphaFoldDB" id="A0A075A1E3"/>
<feature type="non-terminal residue" evidence="2">
    <location>
        <position position="104"/>
    </location>
</feature>
<gene>
    <name evidence="2" type="ORF">T265_15154</name>
</gene>
<accession>A0A075A1E3</accession>
<dbReference type="KEGG" id="ovi:T265_15154"/>
<dbReference type="CTD" id="20329319"/>
<evidence type="ECO:0000313" key="3">
    <source>
        <dbReference type="Proteomes" id="UP000054324"/>
    </source>
</evidence>
<reference evidence="2 3" key="1">
    <citation type="submission" date="2013-11" db="EMBL/GenBank/DDBJ databases">
        <title>Opisthorchis viverrini - life in the bile duct.</title>
        <authorList>
            <person name="Young N.D."/>
            <person name="Nagarajan N."/>
            <person name="Lin S.J."/>
            <person name="Korhonen P.K."/>
            <person name="Jex A.R."/>
            <person name="Hall R.S."/>
            <person name="Safavi-Hemami H."/>
            <person name="Kaewkong W."/>
            <person name="Bertrand D."/>
            <person name="Gao S."/>
            <person name="Seet Q."/>
            <person name="Wongkham S."/>
            <person name="Teh B.T."/>
            <person name="Wongkham C."/>
            <person name="Intapan P.M."/>
            <person name="Maleewong W."/>
            <person name="Yang X."/>
            <person name="Hu M."/>
            <person name="Wang Z."/>
            <person name="Hofmann A."/>
            <person name="Sternberg P.W."/>
            <person name="Tan P."/>
            <person name="Wang J."/>
            <person name="Gasser R.B."/>
        </authorList>
    </citation>
    <scope>NUCLEOTIDE SEQUENCE [LARGE SCALE GENOMIC DNA]</scope>
</reference>
<name>A0A075A1E3_OPIVI</name>